<keyword evidence="1" id="KW-0812">Transmembrane</keyword>
<comment type="caution">
    <text evidence="2">The sequence shown here is derived from an EMBL/GenBank/DDBJ whole genome shotgun (WGS) entry which is preliminary data.</text>
</comment>
<accession>A0A7C1B988</accession>
<gene>
    <name evidence="2" type="ORF">ENG09_00615</name>
</gene>
<dbReference type="Proteomes" id="UP000885863">
    <property type="component" value="Unassembled WGS sequence"/>
</dbReference>
<keyword evidence="1" id="KW-0472">Membrane</keyword>
<dbReference type="EMBL" id="DQZR01000025">
    <property type="protein sequence ID" value="HDM35742.1"/>
    <property type="molecule type" value="Genomic_DNA"/>
</dbReference>
<reference evidence="2" key="1">
    <citation type="journal article" date="2020" name="mSystems">
        <title>Genome- and Community-Level Interaction Insights into Carbon Utilization and Element Cycling Functions of Hydrothermarchaeota in Hydrothermal Sediment.</title>
        <authorList>
            <person name="Zhou Z."/>
            <person name="Liu Y."/>
            <person name="Xu W."/>
            <person name="Pan J."/>
            <person name="Luo Z.H."/>
            <person name="Li M."/>
        </authorList>
    </citation>
    <scope>NUCLEOTIDE SEQUENCE [LARGE SCALE GENOMIC DNA]</scope>
    <source>
        <strain evidence="2">HyVt-185</strain>
    </source>
</reference>
<proteinExistence type="predicted"/>
<protein>
    <submittedName>
        <fullName evidence="2">Uncharacterized protein</fullName>
    </submittedName>
</protein>
<name>A0A7C1B988_9EURY</name>
<organism evidence="2">
    <name type="scientific">Candidatus Syntropharchaeum butanivorans</name>
    <dbReference type="NCBI Taxonomy" id="1839936"/>
    <lineage>
        <taxon>Archaea</taxon>
        <taxon>Methanobacteriati</taxon>
        <taxon>Methanobacteriota</taxon>
        <taxon>Stenosarchaea group</taxon>
        <taxon>Methanomicrobia</taxon>
        <taxon>Methanosarcinales</taxon>
        <taxon>ANME-2 cluster</taxon>
        <taxon>Candidatus Syntropharchaeum</taxon>
    </lineage>
</organism>
<dbReference type="AlphaFoldDB" id="A0A7C1B988"/>
<feature type="transmembrane region" description="Helical" evidence="1">
    <location>
        <begin position="7"/>
        <end position="30"/>
    </location>
</feature>
<feature type="transmembrane region" description="Helical" evidence="1">
    <location>
        <begin position="50"/>
        <end position="73"/>
    </location>
</feature>
<evidence type="ECO:0000313" key="2">
    <source>
        <dbReference type="EMBL" id="HDM35742.1"/>
    </source>
</evidence>
<evidence type="ECO:0000256" key="1">
    <source>
        <dbReference type="SAM" id="Phobius"/>
    </source>
</evidence>
<sequence length="76" mass="8286">MAGAFKIAMVFVAMSIVLFMGLSMIAQVPAPESGTSEYMQFTNLTKIVNVGYYGFYVVLIILLAVAIIAAVMMRAW</sequence>
<keyword evidence="1" id="KW-1133">Transmembrane helix</keyword>